<dbReference type="Proteomes" id="UP001057402">
    <property type="component" value="Chromosome 6"/>
</dbReference>
<gene>
    <name evidence="1" type="ORF">MLD38_020553</name>
</gene>
<protein>
    <submittedName>
        <fullName evidence="1">Uncharacterized protein</fullName>
    </submittedName>
</protein>
<sequence>MKVRGNYKKRSLHILVDSGSTHNFVDSRTVGGINVVIKPITPVTVAVADGRSVLCNRMIPHFTWVIQGMEFHADFYVLALGGCEMILGMDWLSRLGDITWNFKLSTMRFWWKGESVVLQGIGEQGHDTQLHMVSGDSLQTSETSNNSNWMVCSASHSIFSCVSAEASDTE</sequence>
<keyword evidence="2" id="KW-1185">Reference proteome</keyword>
<dbReference type="EMBL" id="CM042885">
    <property type="protein sequence ID" value="KAI4364464.1"/>
    <property type="molecule type" value="Genomic_DNA"/>
</dbReference>
<evidence type="ECO:0000313" key="1">
    <source>
        <dbReference type="EMBL" id="KAI4364464.1"/>
    </source>
</evidence>
<accession>A0ACB9QEI2</accession>
<comment type="caution">
    <text evidence="1">The sequence shown here is derived from an EMBL/GenBank/DDBJ whole genome shotgun (WGS) entry which is preliminary data.</text>
</comment>
<name>A0ACB9QEI2_9MYRT</name>
<reference evidence="2" key="1">
    <citation type="journal article" date="2023" name="Front. Plant Sci.">
        <title>Chromosomal-level genome assembly of Melastoma candidum provides insights into trichome evolution.</title>
        <authorList>
            <person name="Zhong Y."/>
            <person name="Wu W."/>
            <person name="Sun C."/>
            <person name="Zou P."/>
            <person name="Liu Y."/>
            <person name="Dai S."/>
            <person name="Zhou R."/>
        </authorList>
    </citation>
    <scope>NUCLEOTIDE SEQUENCE [LARGE SCALE GENOMIC DNA]</scope>
</reference>
<evidence type="ECO:0000313" key="2">
    <source>
        <dbReference type="Proteomes" id="UP001057402"/>
    </source>
</evidence>
<organism evidence="1 2">
    <name type="scientific">Melastoma candidum</name>
    <dbReference type="NCBI Taxonomy" id="119954"/>
    <lineage>
        <taxon>Eukaryota</taxon>
        <taxon>Viridiplantae</taxon>
        <taxon>Streptophyta</taxon>
        <taxon>Embryophyta</taxon>
        <taxon>Tracheophyta</taxon>
        <taxon>Spermatophyta</taxon>
        <taxon>Magnoliopsida</taxon>
        <taxon>eudicotyledons</taxon>
        <taxon>Gunneridae</taxon>
        <taxon>Pentapetalae</taxon>
        <taxon>rosids</taxon>
        <taxon>malvids</taxon>
        <taxon>Myrtales</taxon>
        <taxon>Melastomataceae</taxon>
        <taxon>Melastomatoideae</taxon>
        <taxon>Melastomateae</taxon>
        <taxon>Melastoma</taxon>
    </lineage>
</organism>
<proteinExistence type="predicted"/>